<evidence type="ECO:0000256" key="6">
    <source>
        <dbReference type="ARBA" id="ARBA00023136"/>
    </source>
</evidence>
<keyword evidence="10" id="KW-1185">Reference proteome</keyword>
<feature type="transmembrane region" description="Helical" evidence="7">
    <location>
        <begin position="160"/>
        <end position="181"/>
    </location>
</feature>
<feature type="transmembrane region" description="Helical" evidence="7">
    <location>
        <begin position="224"/>
        <end position="243"/>
    </location>
</feature>
<dbReference type="AlphaFoldDB" id="A0A8T9C6V5"/>
<dbReference type="Pfam" id="PF07690">
    <property type="entry name" value="MFS_1"/>
    <property type="match status" value="1"/>
</dbReference>
<evidence type="ECO:0000313" key="10">
    <source>
        <dbReference type="Proteomes" id="UP000469558"/>
    </source>
</evidence>
<evidence type="ECO:0000256" key="5">
    <source>
        <dbReference type="ARBA" id="ARBA00022989"/>
    </source>
</evidence>
<dbReference type="FunFam" id="1.20.1250.20:FF:000429">
    <property type="entry name" value="MFS drug efflux transporter, putative"/>
    <property type="match status" value="1"/>
</dbReference>
<dbReference type="GO" id="GO:0022857">
    <property type="term" value="F:transmembrane transporter activity"/>
    <property type="evidence" value="ECO:0007669"/>
    <property type="project" value="InterPro"/>
</dbReference>
<feature type="transmembrane region" description="Helical" evidence="7">
    <location>
        <begin position="400"/>
        <end position="424"/>
    </location>
</feature>
<feature type="transmembrane region" description="Helical" evidence="7">
    <location>
        <begin position="540"/>
        <end position="560"/>
    </location>
</feature>
<reference evidence="9 10" key="1">
    <citation type="submission" date="2018-05" db="EMBL/GenBank/DDBJ databases">
        <title>Genome sequencing and assembly of the regulated plant pathogen Lachnellula willkommii and related sister species for the development of diagnostic species identification markers.</title>
        <authorList>
            <person name="Giroux E."/>
            <person name="Bilodeau G."/>
        </authorList>
    </citation>
    <scope>NUCLEOTIDE SEQUENCE [LARGE SCALE GENOMIC DNA]</scope>
    <source>
        <strain evidence="9 10">CBS 268.59</strain>
    </source>
</reference>
<feature type="transmembrane region" description="Helical" evidence="7">
    <location>
        <begin position="430"/>
        <end position="452"/>
    </location>
</feature>
<feature type="transmembrane region" description="Helical" evidence="7">
    <location>
        <begin position="135"/>
        <end position="154"/>
    </location>
</feature>
<dbReference type="InterPro" id="IPR011701">
    <property type="entry name" value="MFS"/>
</dbReference>
<comment type="subcellular location">
    <subcellularLocation>
        <location evidence="1">Membrane</location>
        <topology evidence="1">Multi-pass membrane protein</topology>
    </subcellularLocation>
</comment>
<dbReference type="InterPro" id="IPR020846">
    <property type="entry name" value="MFS_dom"/>
</dbReference>
<evidence type="ECO:0000313" key="9">
    <source>
        <dbReference type="EMBL" id="TVY75843.1"/>
    </source>
</evidence>
<dbReference type="InterPro" id="IPR036259">
    <property type="entry name" value="MFS_trans_sf"/>
</dbReference>
<dbReference type="Gene3D" id="1.20.1250.20">
    <property type="entry name" value="MFS general substrate transporter like domains"/>
    <property type="match status" value="2"/>
</dbReference>
<evidence type="ECO:0000256" key="2">
    <source>
        <dbReference type="ARBA" id="ARBA00007520"/>
    </source>
</evidence>
<feature type="transmembrane region" description="Helical" evidence="7">
    <location>
        <begin position="336"/>
        <end position="356"/>
    </location>
</feature>
<evidence type="ECO:0000256" key="3">
    <source>
        <dbReference type="ARBA" id="ARBA00022448"/>
    </source>
</evidence>
<dbReference type="PANTHER" id="PTHR23501:SF12">
    <property type="entry name" value="MAJOR FACILITATOR SUPERFAMILY (MFS) PROFILE DOMAIN-CONTAINING PROTEIN-RELATED"/>
    <property type="match status" value="1"/>
</dbReference>
<feature type="transmembrane region" description="Helical" evidence="7">
    <location>
        <begin position="67"/>
        <end position="85"/>
    </location>
</feature>
<dbReference type="SUPFAM" id="SSF103473">
    <property type="entry name" value="MFS general substrate transporter"/>
    <property type="match status" value="1"/>
</dbReference>
<dbReference type="EMBL" id="QGMK01000935">
    <property type="protein sequence ID" value="TVY75843.1"/>
    <property type="molecule type" value="Genomic_DNA"/>
</dbReference>
<feature type="transmembrane region" description="Helical" evidence="7">
    <location>
        <begin position="296"/>
        <end position="315"/>
    </location>
</feature>
<dbReference type="PROSITE" id="PS50850">
    <property type="entry name" value="MFS"/>
    <property type="match status" value="1"/>
</dbReference>
<evidence type="ECO:0000256" key="7">
    <source>
        <dbReference type="SAM" id="Phobius"/>
    </source>
</evidence>
<name>A0A8T9C6V5_9HELO</name>
<proteinExistence type="inferred from homology"/>
<evidence type="ECO:0000256" key="1">
    <source>
        <dbReference type="ARBA" id="ARBA00004141"/>
    </source>
</evidence>
<accession>A0A8T9C6V5</accession>
<comment type="similarity">
    <text evidence="2">Belongs to the major facilitator superfamily. TCR/Tet family.</text>
</comment>
<keyword evidence="5 7" id="KW-1133">Transmembrane helix</keyword>
<feature type="transmembrane region" description="Helical" evidence="7">
    <location>
        <begin position="376"/>
        <end position="393"/>
    </location>
</feature>
<evidence type="ECO:0000259" key="8">
    <source>
        <dbReference type="PROSITE" id="PS50850"/>
    </source>
</evidence>
<feature type="transmembrane region" description="Helical" evidence="7">
    <location>
        <begin position="193"/>
        <end position="212"/>
    </location>
</feature>
<evidence type="ECO:0000256" key="4">
    <source>
        <dbReference type="ARBA" id="ARBA00022692"/>
    </source>
</evidence>
<keyword evidence="6 7" id="KW-0472">Membrane</keyword>
<dbReference type="GO" id="GO:0005886">
    <property type="term" value="C:plasma membrane"/>
    <property type="evidence" value="ECO:0007669"/>
    <property type="project" value="TreeGrafter"/>
</dbReference>
<gene>
    <name evidence="9" type="primary">DEP3_2</name>
    <name evidence="9" type="ORF">LSUE1_G006031</name>
</gene>
<dbReference type="Proteomes" id="UP000469558">
    <property type="component" value="Unassembled WGS sequence"/>
</dbReference>
<comment type="caution">
    <text evidence="9">The sequence shown here is derived from an EMBL/GenBank/DDBJ whole genome shotgun (WGS) entry which is preliminary data.</text>
</comment>
<feature type="transmembrane region" description="Helical" evidence="7">
    <location>
        <begin position="464"/>
        <end position="487"/>
    </location>
</feature>
<keyword evidence="4 7" id="KW-0812">Transmembrane</keyword>
<keyword evidence="3" id="KW-0813">Transport</keyword>
<feature type="transmembrane region" description="Helical" evidence="7">
    <location>
        <begin position="105"/>
        <end position="123"/>
    </location>
</feature>
<dbReference type="OrthoDB" id="10021397at2759"/>
<dbReference type="PANTHER" id="PTHR23501">
    <property type="entry name" value="MAJOR FACILITATOR SUPERFAMILY"/>
    <property type="match status" value="1"/>
</dbReference>
<feature type="domain" description="Major facilitator superfamily (MFS) profile" evidence="8">
    <location>
        <begin position="70"/>
        <end position="561"/>
    </location>
</feature>
<organism evidence="9 10">
    <name type="scientific">Lachnellula suecica</name>
    <dbReference type="NCBI Taxonomy" id="602035"/>
    <lineage>
        <taxon>Eukaryota</taxon>
        <taxon>Fungi</taxon>
        <taxon>Dikarya</taxon>
        <taxon>Ascomycota</taxon>
        <taxon>Pezizomycotina</taxon>
        <taxon>Leotiomycetes</taxon>
        <taxon>Helotiales</taxon>
        <taxon>Lachnaceae</taxon>
        <taxon>Lachnellula</taxon>
    </lineage>
</organism>
<protein>
    <submittedName>
        <fullName evidence="9">Efflux pump DEP3</fullName>
    </submittedName>
</protein>
<sequence>MAAAGNESIPVSFTDDSVPVSFTDSETKLAQETITPTRSSKEETDNLQDVSAGHVLGDERKVVGFKWALAVLSMLSSTFLFSLDTTVVADIQPNIINSFGEFEKFAWLGAAFVLPVAAFNLPFSKAYSLFDIKYLYIGFVTIFEIGSALSGAAPTMNALIVGRIIAGVGGCGMYTGGLTFLSVATSVEERPFYISLVTPVWGLGTVLGPIVGGAFAESKATWRWGFYINLVIYALFLPVYFFILPSMSFSPNLSMRKKLARFDWLGLVIFTGFCVSFIMAMQFGGTTYGWKSGSEIALWVVAAATVFAFVLTQIFHPFVESTDKFYPARMLKNWRLAILQWATATGTATVFIPIYYIPFFFQFAKGDAPLISAVRLLPFVFAIVILSLLNGFFMQKLGYYAPWFFVGGIFGLVGGALMFTVTAATSNGAVYGYSVLLGIGGGCLLMSAFGCVSDVVEMEDVFDAIGVLSVMQGFGIVFFVSGASIIFQNLGVKYIKPFLPADYSGDPHAILGGASNDVFRSFTAETRVAISEGIVQALSMTYGLTIAATALTVLIVPFIFE</sequence>
<feature type="transmembrane region" description="Helical" evidence="7">
    <location>
        <begin position="264"/>
        <end position="284"/>
    </location>
</feature>